<evidence type="ECO:0000313" key="2">
    <source>
        <dbReference type="Proteomes" id="UP000021175"/>
    </source>
</evidence>
<reference evidence="1 2" key="1">
    <citation type="submission" date="2014-02" db="EMBL/GenBank/DDBJ databases">
        <authorList>
            <person name="Sears C."/>
            <person name="Carroll K."/>
            <person name="Sack B.R."/>
            <person name="Qadri F."/>
            <person name="Myers L.L."/>
            <person name="Chung G.-T."/>
            <person name="Escheverria P."/>
            <person name="Fraser C.M."/>
            <person name="Sadzewicz L."/>
            <person name="Shefchek K.A."/>
            <person name="Tallon L."/>
            <person name="Das S.P."/>
            <person name="Daugherty S."/>
            <person name="Mongodin E.F."/>
        </authorList>
    </citation>
    <scope>NUCLEOTIDE SEQUENCE [LARGE SCALE GENOMIC DNA]</scope>
    <source>
        <strain evidence="1 2">3783N1-6</strain>
    </source>
</reference>
<accession>A0AB73AHB3</accession>
<name>A0AB73AHB3_BACFG</name>
<dbReference type="Proteomes" id="UP000021175">
    <property type="component" value="Unassembled WGS sequence"/>
</dbReference>
<comment type="caution">
    <text evidence="1">The sequence shown here is derived from an EMBL/GenBank/DDBJ whole genome shotgun (WGS) entry which is preliminary data.</text>
</comment>
<proteinExistence type="predicted"/>
<dbReference type="EMBL" id="JGEU01000043">
    <property type="protein sequence ID" value="EYB08291.1"/>
    <property type="molecule type" value="Genomic_DNA"/>
</dbReference>
<protein>
    <submittedName>
        <fullName evidence="1">Uncharacterized protein</fullName>
    </submittedName>
</protein>
<organism evidence="1 2">
    <name type="scientific">Bacteroides fragilis str. 3783N1-6</name>
    <dbReference type="NCBI Taxonomy" id="1339310"/>
    <lineage>
        <taxon>Bacteria</taxon>
        <taxon>Pseudomonadati</taxon>
        <taxon>Bacteroidota</taxon>
        <taxon>Bacteroidia</taxon>
        <taxon>Bacteroidales</taxon>
        <taxon>Bacteroidaceae</taxon>
        <taxon>Bacteroides</taxon>
    </lineage>
</organism>
<dbReference type="AlphaFoldDB" id="A0AB73AHB3"/>
<evidence type="ECO:0000313" key="1">
    <source>
        <dbReference type="EMBL" id="EYB08291.1"/>
    </source>
</evidence>
<sequence length="48" mass="5725">MRIPGGVHTLRRSVSVRLFRIRYSLNAKCRLFYFSTIVPGRQKYYLFG</sequence>
<gene>
    <name evidence="1" type="ORF">M119_3520</name>
</gene>